<dbReference type="InterPro" id="IPR052548">
    <property type="entry name" value="Type_VII_TA_antitoxin"/>
</dbReference>
<dbReference type="PANTHER" id="PTHR33933:SF1">
    <property type="entry name" value="PROTEIN ADENYLYLTRANSFERASE MNTA-RELATED"/>
    <property type="match status" value="1"/>
</dbReference>
<proteinExistence type="predicted"/>
<dbReference type="PANTHER" id="PTHR33933">
    <property type="entry name" value="NUCLEOTIDYLTRANSFERASE"/>
    <property type="match status" value="1"/>
</dbReference>
<dbReference type="InterPro" id="IPR043519">
    <property type="entry name" value="NT_sf"/>
</dbReference>
<evidence type="ECO:0000313" key="2">
    <source>
        <dbReference type="EMBL" id="KEQ16055.1"/>
    </source>
</evidence>
<dbReference type="EMBL" id="JOKG01000001">
    <property type="protein sequence ID" value="KEQ16055.1"/>
    <property type="molecule type" value="Genomic_DNA"/>
</dbReference>
<dbReference type="InterPro" id="IPR041633">
    <property type="entry name" value="Polbeta"/>
</dbReference>
<dbReference type="Pfam" id="PF18765">
    <property type="entry name" value="Polbeta"/>
    <property type="match status" value="1"/>
</dbReference>
<protein>
    <submittedName>
        <fullName evidence="2">DNA polymerase</fullName>
    </submittedName>
</protein>
<organism evidence="2 3">
    <name type="scientific">Endozoicomonas montiporae</name>
    <dbReference type="NCBI Taxonomy" id="1027273"/>
    <lineage>
        <taxon>Bacteria</taxon>
        <taxon>Pseudomonadati</taxon>
        <taxon>Pseudomonadota</taxon>
        <taxon>Gammaproteobacteria</taxon>
        <taxon>Oceanospirillales</taxon>
        <taxon>Endozoicomonadaceae</taxon>
        <taxon>Endozoicomonas</taxon>
    </lineage>
</organism>
<dbReference type="AlphaFoldDB" id="A0A081NC82"/>
<feature type="domain" description="Polymerase beta nucleotidyltransferase" evidence="1">
    <location>
        <begin position="13"/>
        <end position="105"/>
    </location>
</feature>
<name>A0A081NC82_9GAMM</name>
<dbReference type="eggNOG" id="COG1708">
    <property type="taxonomic scope" value="Bacteria"/>
</dbReference>
<reference evidence="2 3" key="1">
    <citation type="submission" date="2014-06" db="EMBL/GenBank/DDBJ databases">
        <title>Whole Genome Sequences of Three Symbiotic Endozoicomonas Bacteria.</title>
        <authorList>
            <person name="Neave M.J."/>
            <person name="Apprill A."/>
            <person name="Voolstra C.R."/>
        </authorList>
    </citation>
    <scope>NUCLEOTIDE SEQUENCE [LARGE SCALE GENOMIC DNA]</scope>
    <source>
        <strain evidence="2 3">LMG 24815</strain>
    </source>
</reference>
<keyword evidence="3" id="KW-1185">Reference proteome</keyword>
<gene>
    <name evidence="2" type="ORF">GZ77_06215</name>
</gene>
<accession>A0A081NC82</accession>
<dbReference type="RefSeq" id="WP_034873308.1">
    <property type="nucleotide sequence ID" value="NZ_JOKG01000001.1"/>
</dbReference>
<comment type="caution">
    <text evidence="2">The sequence shown here is derived from an EMBL/GenBank/DDBJ whole genome shotgun (WGS) entry which is preliminary data.</text>
</comment>
<dbReference type="Gene3D" id="3.30.460.10">
    <property type="entry name" value="Beta Polymerase, domain 2"/>
    <property type="match status" value="1"/>
</dbReference>
<evidence type="ECO:0000313" key="3">
    <source>
        <dbReference type="Proteomes" id="UP000028006"/>
    </source>
</evidence>
<dbReference type="CDD" id="cd05403">
    <property type="entry name" value="NT_KNTase_like"/>
    <property type="match status" value="1"/>
</dbReference>
<evidence type="ECO:0000259" key="1">
    <source>
        <dbReference type="Pfam" id="PF18765"/>
    </source>
</evidence>
<dbReference type="Proteomes" id="UP000028006">
    <property type="component" value="Unassembled WGS sequence"/>
</dbReference>
<sequence>MKHDSGLSDDVENRIKEVFSRFPEVGQVLLYGSRAKGNYRKGSDIDLTLIAQEGKILNLDLVYAVDDALDELLLPYTFDLSIFPDIDNPNLVDHIQRVGVVFYQK</sequence>
<dbReference type="SUPFAM" id="SSF81301">
    <property type="entry name" value="Nucleotidyltransferase"/>
    <property type="match status" value="1"/>
</dbReference>